<dbReference type="Proteomes" id="UP000245368">
    <property type="component" value="Chromosome"/>
</dbReference>
<gene>
    <name evidence="1" type="ORF">DKM44_05065</name>
</gene>
<sequence length="131" mass="14804">MRLGRFLAALLALAVLALLGGQLRVIGVQGRPIVAWAWQDAQVRFTNSVTGRPVVINFDLRRKFGHFQMITDPDTEGYYTGGEYHINDRLSGEQERTLNYCSVVGMQLRIGEQQWNIKESCLTARLLWPPG</sequence>
<protein>
    <submittedName>
        <fullName evidence="1">Uncharacterized protein</fullName>
    </submittedName>
</protein>
<organism evidence="1 2">
    <name type="scientific">Deinococcus irradiatisoli</name>
    <dbReference type="NCBI Taxonomy" id="2202254"/>
    <lineage>
        <taxon>Bacteria</taxon>
        <taxon>Thermotogati</taxon>
        <taxon>Deinococcota</taxon>
        <taxon>Deinococci</taxon>
        <taxon>Deinococcales</taxon>
        <taxon>Deinococcaceae</taxon>
        <taxon>Deinococcus</taxon>
    </lineage>
</organism>
<reference evidence="1 2" key="1">
    <citation type="submission" date="2018-05" db="EMBL/GenBank/DDBJ databases">
        <title>Complete Genome Sequence of Deinococcus sp. strain 17bor-2.</title>
        <authorList>
            <person name="Srinivasan S."/>
        </authorList>
    </citation>
    <scope>NUCLEOTIDE SEQUENCE [LARGE SCALE GENOMIC DNA]</scope>
    <source>
        <strain evidence="1 2">17bor-2</strain>
    </source>
</reference>
<accession>A0A2Z3JGR1</accession>
<dbReference type="AlphaFoldDB" id="A0A2Z3JGR1"/>
<name>A0A2Z3JGR1_9DEIO</name>
<evidence type="ECO:0000313" key="1">
    <source>
        <dbReference type="EMBL" id="AWN22681.1"/>
    </source>
</evidence>
<dbReference type="OrthoDB" id="32707at2"/>
<dbReference type="KEGG" id="dez:DKM44_05065"/>
<proteinExistence type="predicted"/>
<evidence type="ECO:0000313" key="2">
    <source>
        <dbReference type="Proteomes" id="UP000245368"/>
    </source>
</evidence>
<keyword evidence="2" id="KW-1185">Reference proteome</keyword>
<dbReference type="EMBL" id="CP029494">
    <property type="protein sequence ID" value="AWN22681.1"/>
    <property type="molecule type" value="Genomic_DNA"/>
</dbReference>